<keyword evidence="5" id="KW-1185">Reference proteome</keyword>
<keyword evidence="1" id="KW-0732">Signal</keyword>
<evidence type="ECO:0000313" key="5">
    <source>
        <dbReference type="Proteomes" id="UP001107558"/>
    </source>
</evidence>
<dbReference type="EMBL" id="JADBJN010000003">
    <property type="protein sequence ID" value="KAG5672044.1"/>
    <property type="molecule type" value="Genomic_DNA"/>
</dbReference>
<proteinExistence type="inferred from homology"/>
<comment type="similarity">
    <text evidence="3">Belongs to the TO family.</text>
</comment>
<gene>
    <name evidence="4" type="ORF">PVAND_002206</name>
</gene>
<dbReference type="GO" id="GO:0005615">
    <property type="term" value="C:extracellular space"/>
    <property type="evidence" value="ECO:0007669"/>
    <property type="project" value="TreeGrafter"/>
</dbReference>
<evidence type="ECO:0000313" key="4">
    <source>
        <dbReference type="EMBL" id="KAG5672044.1"/>
    </source>
</evidence>
<dbReference type="PANTHER" id="PTHR11008:SF14">
    <property type="entry name" value="CIRCADIAN CLOCK-CONTROLLED PROTEIN-LIKE PROTEIN"/>
    <property type="match status" value="1"/>
</dbReference>
<evidence type="ECO:0000256" key="3">
    <source>
        <dbReference type="ARBA" id="ARBA00060902"/>
    </source>
</evidence>
<evidence type="ECO:0008006" key="6">
    <source>
        <dbReference type="Google" id="ProtNLM"/>
    </source>
</evidence>
<keyword evidence="2" id="KW-0090">Biological rhythms</keyword>
<sequence>MLCSSNAVEEIPDFLHICHKSDPNLSQCVVNSVNTLKPLLATGIPEYDIIPLEPLELGDLLVAGSKTGQGLSISAKGVKVYGSGNFEMKNFKVIEYASKYNFQIGLPHLYVHGKYVVDGRVLFLPITGEGNFTANFTQGQGEIRLRGVHKEINGETHFVVNKLDIKITVQKGKIELENLFGGDKALGDIINTVINENFETFTQDLIPLIEKSLSRIFKQTGNKIFKRFTLAQLFPQ</sequence>
<dbReference type="AlphaFoldDB" id="A0A9J6BQA3"/>
<evidence type="ECO:0000256" key="1">
    <source>
        <dbReference type="ARBA" id="ARBA00022729"/>
    </source>
</evidence>
<dbReference type="Pfam" id="PF06585">
    <property type="entry name" value="JHBP"/>
    <property type="match status" value="1"/>
</dbReference>
<evidence type="ECO:0000256" key="2">
    <source>
        <dbReference type="ARBA" id="ARBA00023108"/>
    </source>
</evidence>
<dbReference type="InterPro" id="IPR038606">
    <property type="entry name" value="To_sf"/>
</dbReference>
<organism evidence="4 5">
    <name type="scientific">Polypedilum vanderplanki</name>
    <name type="common">Sleeping chironomid midge</name>
    <dbReference type="NCBI Taxonomy" id="319348"/>
    <lineage>
        <taxon>Eukaryota</taxon>
        <taxon>Metazoa</taxon>
        <taxon>Ecdysozoa</taxon>
        <taxon>Arthropoda</taxon>
        <taxon>Hexapoda</taxon>
        <taxon>Insecta</taxon>
        <taxon>Pterygota</taxon>
        <taxon>Neoptera</taxon>
        <taxon>Endopterygota</taxon>
        <taxon>Diptera</taxon>
        <taxon>Nematocera</taxon>
        <taxon>Chironomoidea</taxon>
        <taxon>Chironomidae</taxon>
        <taxon>Chironominae</taxon>
        <taxon>Polypedilum</taxon>
        <taxon>Polypedilum</taxon>
    </lineage>
</organism>
<dbReference type="Gene3D" id="3.15.10.30">
    <property type="entry name" value="Haemolymph juvenile hormone binding protein"/>
    <property type="match status" value="1"/>
</dbReference>
<dbReference type="PANTHER" id="PTHR11008">
    <property type="entry name" value="PROTEIN TAKEOUT-LIKE PROTEIN"/>
    <property type="match status" value="1"/>
</dbReference>
<dbReference type="Proteomes" id="UP001107558">
    <property type="component" value="Chromosome 3"/>
</dbReference>
<dbReference type="FunFam" id="3.15.10.30:FF:000001">
    <property type="entry name" value="Takeout-like protein 1"/>
    <property type="match status" value="1"/>
</dbReference>
<reference evidence="4" key="1">
    <citation type="submission" date="2021-03" db="EMBL/GenBank/DDBJ databases">
        <title>Chromosome level genome of the anhydrobiotic midge Polypedilum vanderplanki.</title>
        <authorList>
            <person name="Yoshida Y."/>
            <person name="Kikawada T."/>
            <person name="Gusev O."/>
        </authorList>
    </citation>
    <scope>NUCLEOTIDE SEQUENCE</scope>
    <source>
        <strain evidence="4">NIAS01</strain>
        <tissue evidence="4">Whole body or cell culture</tissue>
    </source>
</reference>
<accession>A0A9J6BQA3</accession>
<dbReference type="InterPro" id="IPR010562">
    <property type="entry name" value="Haemolymph_juvenile_hormone-bd"/>
</dbReference>
<dbReference type="GO" id="GO:0007623">
    <property type="term" value="P:circadian rhythm"/>
    <property type="evidence" value="ECO:0007669"/>
    <property type="project" value="UniProtKB-ARBA"/>
</dbReference>
<protein>
    <recommendedName>
        <fullName evidence="6">Protein takeout</fullName>
    </recommendedName>
</protein>
<name>A0A9J6BQA3_POLVA</name>
<dbReference type="OrthoDB" id="8185598at2759"/>
<comment type="caution">
    <text evidence="4">The sequence shown here is derived from an EMBL/GenBank/DDBJ whole genome shotgun (WGS) entry which is preliminary data.</text>
</comment>
<dbReference type="SMART" id="SM00700">
    <property type="entry name" value="JHBP"/>
    <property type="match status" value="1"/>
</dbReference>